<sequence>MEKGLKEELKSRGFEYIGPVGSGGFGSVHLVQSIKYKEQFCVKIIPLHRESQNAINRITAQSEVEVLCMLDHPYIIQIYESFTDKENLYIILEHCPGGSLKEYISNNGPLYGKELYNFSHQIVSAIEFCHEKRIAHRDIKPSNCLLDKYGRVKLADFGLSSYNEFNNSFDNIGGSPFYMSPESFKKGTADAFKSDMWALGVTLYYLGVGQLPFYCRNLTDLKNKIKIGLEHYPPNVESSFAKIVLGLLTPNLEKRWTISDITSSEFFTKYANETSSPLTPLVRRATDCRMTSGAKPNYVHSGVKLRATLTQTGQMNSQPNNIGFHRTPSAIAFLVSGPISSTQVQARTNKIRKTSKSPILKLVSTFED</sequence>
<dbReference type="InterPro" id="IPR008271">
    <property type="entry name" value="Ser/Thr_kinase_AS"/>
</dbReference>
<dbReference type="GeneID" id="94838669"/>
<dbReference type="InterPro" id="IPR000719">
    <property type="entry name" value="Prot_kinase_dom"/>
</dbReference>
<dbReference type="GO" id="GO:0004672">
    <property type="term" value="F:protein kinase activity"/>
    <property type="evidence" value="ECO:0007669"/>
    <property type="project" value="InterPro"/>
</dbReference>
<dbReference type="Proteomes" id="UP000179807">
    <property type="component" value="Unassembled WGS sequence"/>
</dbReference>
<keyword evidence="4" id="KW-0418">Kinase</keyword>
<keyword evidence="1" id="KW-0547">Nucleotide-binding</keyword>
<dbReference type="PROSITE" id="PS50011">
    <property type="entry name" value="PROTEIN_KINASE_DOM"/>
    <property type="match status" value="1"/>
</dbReference>
<evidence type="ECO:0000256" key="1">
    <source>
        <dbReference type="ARBA" id="ARBA00022741"/>
    </source>
</evidence>
<reference evidence="4" key="1">
    <citation type="submission" date="2016-10" db="EMBL/GenBank/DDBJ databases">
        <authorList>
            <person name="Benchimol M."/>
            <person name="Almeida L.G."/>
            <person name="Vasconcelos A.T."/>
            <person name="Perreira-Neves A."/>
            <person name="Rosa I.A."/>
            <person name="Tasca T."/>
            <person name="Bogo M.R."/>
            <person name="de Souza W."/>
        </authorList>
    </citation>
    <scope>NUCLEOTIDE SEQUENCE [LARGE SCALE GENOMIC DNA]</scope>
    <source>
        <strain evidence="4">K</strain>
    </source>
</reference>
<evidence type="ECO:0000259" key="3">
    <source>
        <dbReference type="PROSITE" id="PS50011"/>
    </source>
</evidence>
<dbReference type="PANTHER" id="PTHR24362">
    <property type="entry name" value="SERINE/THREONINE-PROTEIN KINASE NEK"/>
    <property type="match status" value="1"/>
</dbReference>
<dbReference type="FunFam" id="1.10.510.10:FF:000571">
    <property type="entry name" value="Maternal embryonic leucine zipper kinase"/>
    <property type="match status" value="1"/>
</dbReference>
<evidence type="ECO:0000313" key="5">
    <source>
        <dbReference type="Proteomes" id="UP000179807"/>
    </source>
</evidence>
<name>A0A1J4K7N0_9EUKA</name>
<dbReference type="VEuPathDB" id="TrichDB:TRFO_24822"/>
<dbReference type="OrthoDB" id="4062651at2759"/>
<accession>A0A1J4K7N0</accession>
<dbReference type="AlphaFoldDB" id="A0A1J4K7N0"/>
<feature type="domain" description="Protein kinase" evidence="3">
    <location>
        <begin position="14"/>
        <end position="267"/>
    </location>
</feature>
<organism evidence="4 5">
    <name type="scientific">Tritrichomonas foetus</name>
    <dbReference type="NCBI Taxonomy" id="1144522"/>
    <lineage>
        <taxon>Eukaryota</taxon>
        <taxon>Metamonada</taxon>
        <taxon>Parabasalia</taxon>
        <taxon>Tritrichomonadida</taxon>
        <taxon>Tritrichomonadidae</taxon>
        <taxon>Tritrichomonas</taxon>
    </lineage>
</organism>
<dbReference type="PROSITE" id="PS00108">
    <property type="entry name" value="PROTEIN_KINASE_ST"/>
    <property type="match status" value="1"/>
</dbReference>
<dbReference type="Gene3D" id="1.10.510.10">
    <property type="entry name" value="Transferase(Phosphotransferase) domain 1"/>
    <property type="match status" value="1"/>
</dbReference>
<dbReference type="Pfam" id="PF00069">
    <property type="entry name" value="Pkinase"/>
    <property type="match status" value="1"/>
</dbReference>
<keyword evidence="4" id="KW-0808">Transferase</keyword>
<evidence type="ECO:0000313" key="4">
    <source>
        <dbReference type="EMBL" id="OHT07010.1"/>
    </source>
</evidence>
<evidence type="ECO:0000256" key="2">
    <source>
        <dbReference type="ARBA" id="ARBA00022840"/>
    </source>
</evidence>
<gene>
    <name evidence="4" type="ORF">TRFO_24822</name>
</gene>
<proteinExistence type="predicted"/>
<dbReference type="SUPFAM" id="SSF56112">
    <property type="entry name" value="Protein kinase-like (PK-like)"/>
    <property type="match status" value="1"/>
</dbReference>
<dbReference type="EMBL" id="MLAK01000708">
    <property type="protein sequence ID" value="OHT07010.1"/>
    <property type="molecule type" value="Genomic_DNA"/>
</dbReference>
<dbReference type="SMART" id="SM00220">
    <property type="entry name" value="S_TKc"/>
    <property type="match status" value="1"/>
</dbReference>
<dbReference type="RefSeq" id="XP_068360146.1">
    <property type="nucleotide sequence ID" value="XM_068503965.1"/>
</dbReference>
<comment type="caution">
    <text evidence="4">The sequence shown here is derived from an EMBL/GenBank/DDBJ whole genome shotgun (WGS) entry which is preliminary data.</text>
</comment>
<dbReference type="PANTHER" id="PTHR24362:SF309">
    <property type="entry name" value="PROTEIN KINASE DOMAIN-CONTAINING PROTEIN"/>
    <property type="match status" value="1"/>
</dbReference>
<protein>
    <submittedName>
        <fullName evidence="4">CAMK family protein kinase</fullName>
    </submittedName>
</protein>
<dbReference type="GO" id="GO:0005524">
    <property type="term" value="F:ATP binding"/>
    <property type="evidence" value="ECO:0007669"/>
    <property type="project" value="UniProtKB-KW"/>
</dbReference>
<dbReference type="InterPro" id="IPR011009">
    <property type="entry name" value="Kinase-like_dom_sf"/>
</dbReference>
<keyword evidence="5" id="KW-1185">Reference proteome</keyword>
<keyword evidence="2" id="KW-0067">ATP-binding</keyword>